<evidence type="ECO:0000313" key="1">
    <source>
        <dbReference type="EMBL" id="CAD8338777.1"/>
    </source>
</evidence>
<name>A0A7R9ZQ53_9STRA</name>
<accession>A0A7R9ZQ53</accession>
<gene>
    <name evidence="1" type="ORF">CAUS1442_LOCUS10910</name>
</gene>
<organism evidence="1">
    <name type="scientific">Craspedostauros australis</name>
    <dbReference type="NCBI Taxonomy" id="1486917"/>
    <lineage>
        <taxon>Eukaryota</taxon>
        <taxon>Sar</taxon>
        <taxon>Stramenopiles</taxon>
        <taxon>Ochrophyta</taxon>
        <taxon>Bacillariophyta</taxon>
        <taxon>Bacillariophyceae</taxon>
        <taxon>Bacillariophycidae</taxon>
        <taxon>Naviculales</taxon>
        <taxon>Naviculaceae</taxon>
        <taxon>Craspedostauros</taxon>
    </lineage>
</organism>
<dbReference type="AlphaFoldDB" id="A0A7R9ZQ53"/>
<proteinExistence type="predicted"/>
<dbReference type="EMBL" id="HBEF01017600">
    <property type="protein sequence ID" value="CAD8338777.1"/>
    <property type="molecule type" value="Transcribed_RNA"/>
</dbReference>
<sequence>MTMRLKMRGYSTNFMLPTLAEETDLKMPGKTPAPQKEDRRRVQFNMEPTVHPVEHLNDISDRQIQAVWISFDEMAAIKQSYANIVKIMMRLREQFVEDLGKGICARGLEFRTREASKRRKRNKTAAIHAVLDEQEIQDEDGIHDPVFIAEVYRAVTAPVRQAARQRGLKDELDMISSLPKPLREEKLKVLCRSTSLDVPSYPKRRTSLE</sequence>
<protein>
    <submittedName>
        <fullName evidence="1">Uncharacterized protein</fullName>
    </submittedName>
</protein>
<reference evidence="1" key="1">
    <citation type="submission" date="2021-01" db="EMBL/GenBank/DDBJ databases">
        <authorList>
            <person name="Corre E."/>
            <person name="Pelletier E."/>
            <person name="Niang G."/>
            <person name="Scheremetjew M."/>
            <person name="Finn R."/>
            <person name="Kale V."/>
            <person name="Holt S."/>
            <person name="Cochrane G."/>
            <person name="Meng A."/>
            <person name="Brown T."/>
            <person name="Cohen L."/>
        </authorList>
    </citation>
    <scope>NUCLEOTIDE SEQUENCE</scope>
    <source>
        <strain evidence="1">CCMP3328</strain>
    </source>
</reference>